<protein>
    <submittedName>
        <fullName evidence="3">Hsp20/alpha crystallin family protein</fullName>
    </submittedName>
</protein>
<dbReference type="CDD" id="cd06471">
    <property type="entry name" value="ACD_LpsHSP_like"/>
    <property type="match status" value="1"/>
</dbReference>
<dbReference type="GeneID" id="49611740"/>
<organism evidence="3 4">
    <name type="scientific">Latilactobacillus curvatus</name>
    <name type="common">Lactobacillus curvatus</name>
    <dbReference type="NCBI Taxonomy" id="28038"/>
    <lineage>
        <taxon>Bacteria</taxon>
        <taxon>Bacillati</taxon>
        <taxon>Bacillota</taxon>
        <taxon>Bacilli</taxon>
        <taxon>Lactobacillales</taxon>
        <taxon>Lactobacillaceae</taxon>
        <taxon>Latilactobacillus</taxon>
    </lineage>
</organism>
<dbReference type="OrthoDB" id="9811615at2"/>
<dbReference type="InterPro" id="IPR031107">
    <property type="entry name" value="Small_HSP"/>
</dbReference>
<dbReference type="InterPro" id="IPR002068">
    <property type="entry name" value="A-crystallin/Hsp20_dom"/>
</dbReference>
<dbReference type="EMBL" id="CP117684">
    <property type="protein sequence ID" value="WDC92985.1"/>
    <property type="molecule type" value="Genomic_DNA"/>
</dbReference>
<dbReference type="SUPFAM" id="SSF49764">
    <property type="entry name" value="HSP20-like chaperones"/>
    <property type="match status" value="1"/>
</dbReference>
<evidence type="ECO:0000313" key="4">
    <source>
        <dbReference type="Proteomes" id="UP001215533"/>
    </source>
</evidence>
<accession>A0A1B2A3X7</accession>
<keyword evidence="3" id="KW-0614">Plasmid</keyword>
<dbReference type="InterPro" id="IPR008978">
    <property type="entry name" value="HSP20-like_chaperone"/>
</dbReference>
<evidence type="ECO:0000313" key="3">
    <source>
        <dbReference type="EMBL" id="WDC92985.1"/>
    </source>
</evidence>
<reference evidence="3" key="1">
    <citation type="submission" date="2023-02" db="EMBL/GenBank/DDBJ databases">
        <title>Complete genome sequence of Lactobacillus curvatus CACC879 isolated from Pig feces.</title>
        <authorList>
            <person name="Park S."/>
            <person name="Park M.A."/>
            <person name="Kim D.-H."/>
            <person name="Kim Y."/>
        </authorList>
    </citation>
    <scope>NUCLEOTIDE SEQUENCE</scope>
    <source>
        <strain evidence="3">Curvatus</strain>
        <plasmid evidence="3">p1_CACC879</plasmid>
    </source>
</reference>
<dbReference type="Proteomes" id="UP001215533">
    <property type="component" value="Plasmid p1_CACC879"/>
</dbReference>
<dbReference type="Pfam" id="PF00011">
    <property type="entry name" value="HSP20"/>
    <property type="match status" value="1"/>
</dbReference>
<gene>
    <name evidence="3" type="ORF">PSR33_07445</name>
</gene>
<dbReference type="RefSeq" id="WP_004271283.1">
    <property type="nucleotide sequence ID" value="NZ_BJOQ01000010.1"/>
</dbReference>
<dbReference type="Gene3D" id="2.60.40.790">
    <property type="match status" value="1"/>
</dbReference>
<comment type="similarity">
    <text evidence="1 2">Belongs to the small heat shock protein (HSP20) family.</text>
</comment>
<geneLocation type="plasmid" evidence="3 4">
    <name>p1_CACC879</name>
</geneLocation>
<name>A0A1B2A3X7_LATCU</name>
<proteinExistence type="inferred from homology"/>
<dbReference type="PANTHER" id="PTHR11527">
    <property type="entry name" value="HEAT-SHOCK PROTEIN 20 FAMILY MEMBER"/>
    <property type="match status" value="1"/>
</dbReference>
<dbReference type="PROSITE" id="PS01031">
    <property type="entry name" value="SHSP"/>
    <property type="match status" value="1"/>
</dbReference>
<dbReference type="AlphaFoldDB" id="A0A1B2A3X7"/>
<evidence type="ECO:0000256" key="1">
    <source>
        <dbReference type="PROSITE-ProRule" id="PRU00285"/>
    </source>
</evidence>
<evidence type="ECO:0000256" key="2">
    <source>
        <dbReference type="RuleBase" id="RU003616"/>
    </source>
</evidence>
<sequence>MANELMNGRQNWLDNFGGDDWFKNFGQQLLAMSPETDNLLKTDVKETDKDYQLAVDLPGLDKKDIHVDYQDNTLKISAKRDSFADHSDSQGNIVQSERHYGRFSRQFYLPGVNRDQIDAQYQDGVLQLMLPKLSESDQPTNPIEIR</sequence>